<dbReference type="PANTHER" id="PTHR43031:SF1">
    <property type="entry name" value="PYRIDINE NUCLEOTIDE-DISULPHIDE OXIDOREDUCTASE"/>
    <property type="match status" value="1"/>
</dbReference>
<reference evidence="3" key="1">
    <citation type="submission" date="2016-11" db="EMBL/GenBank/DDBJ databases">
        <authorList>
            <person name="Varghese N."/>
            <person name="Submissions S."/>
        </authorList>
    </citation>
    <scope>NUCLEOTIDE SEQUENCE [LARGE SCALE GENOMIC DNA]</scope>
    <source>
        <strain evidence="3">CECT 8089</strain>
    </source>
</reference>
<accession>A0A1M7F9U8</accession>
<dbReference type="SUPFAM" id="SSF52821">
    <property type="entry name" value="Rhodanese/Cell cycle control phosphatase"/>
    <property type="match status" value="1"/>
</dbReference>
<dbReference type="PANTHER" id="PTHR43031">
    <property type="entry name" value="FAD-DEPENDENT OXIDOREDUCTASE"/>
    <property type="match status" value="1"/>
</dbReference>
<keyword evidence="3" id="KW-1185">Reference proteome</keyword>
<name>A0A1M7F9U8_9GAMM</name>
<organism evidence="2 3">
    <name type="scientific">Phytopseudomonas punonensis</name>
    <dbReference type="NCBI Taxonomy" id="1220495"/>
    <lineage>
        <taxon>Bacteria</taxon>
        <taxon>Pseudomonadati</taxon>
        <taxon>Pseudomonadota</taxon>
        <taxon>Gammaproteobacteria</taxon>
        <taxon>Pseudomonadales</taxon>
        <taxon>Pseudomonadaceae</taxon>
        <taxon>Phytopseudomonas</taxon>
    </lineage>
</organism>
<feature type="domain" description="Rhodanese" evidence="1">
    <location>
        <begin position="40"/>
        <end position="130"/>
    </location>
</feature>
<dbReference type="Pfam" id="PF00581">
    <property type="entry name" value="Rhodanese"/>
    <property type="match status" value="1"/>
</dbReference>
<dbReference type="InterPro" id="IPR036873">
    <property type="entry name" value="Rhodanese-like_dom_sf"/>
</dbReference>
<dbReference type="STRING" id="1220495.SAMN05216288_2808"/>
<dbReference type="AlphaFoldDB" id="A0A1M7F9U8"/>
<dbReference type="PROSITE" id="PS00380">
    <property type="entry name" value="RHODANESE_1"/>
    <property type="match status" value="1"/>
</dbReference>
<dbReference type="InterPro" id="IPR001763">
    <property type="entry name" value="Rhodanese-like_dom"/>
</dbReference>
<evidence type="ECO:0000313" key="3">
    <source>
        <dbReference type="Proteomes" id="UP000184305"/>
    </source>
</evidence>
<dbReference type="OrthoDB" id="9802991at2"/>
<dbReference type="InterPro" id="IPR001307">
    <property type="entry name" value="Thiosulphate_STrfase_CS"/>
</dbReference>
<dbReference type="Proteomes" id="UP000184305">
    <property type="component" value="Unassembled WGS sequence"/>
</dbReference>
<proteinExistence type="predicted"/>
<dbReference type="GO" id="GO:0004792">
    <property type="term" value="F:thiosulfate-cyanide sulfurtransferase activity"/>
    <property type="evidence" value="ECO:0007669"/>
    <property type="project" value="InterPro"/>
</dbReference>
<evidence type="ECO:0000313" key="2">
    <source>
        <dbReference type="EMBL" id="SHM00735.1"/>
    </source>
</evidence>
<dbReference type="PROSITE" id="PS50206">
    <property type="entry name" value="RHODANESE_3"/>
    <property type="match status" value="1"/>
</dbReference>
<dbReference type="SMART" id="SM00450">
    <property type="entry name" value="RHOD"/>
    <property type="match status" value="1"/>
</dbReference>
<sequence>MTSLISEIPAASCAEAQAHFGNRLRFETDCSDVHRSQQSGDVDYVLVDVRGPEAYAVGHVPGAINLPTRTMTAERLAAFSPSTLFVVYCAGPHCNGVHRAALRLASLGYAVKEMLGGVTGWLDEGLALVGDDATQFAPASAISCAC</sequence>
<dbReference type="EMBL" id="FRBQ01000003">
    <property type="protein sequence ID" value="SHM00735.1"/>
    <property type="molecule type" value="Genomic_DNA"/>
</dbReference>
<protein>
    <submittedName>
        <fullName evidence="2">Rhodanese-related sulfurtransferase</fullName>
    </submittedName>
</protein>
<dbReference type="Gene3D" id="3.40.250.10">
    <property type="entry name" value="Rhodanese-like domain"/>
    <property type="match status" value="1"/>
</dbReference>
<dbReference type="InterPro" id="IPR050229">
    <property type="entry name" value="GlpE_sulfurtransferase"/>
</dbReference>
<gene>
    <name evidence="2" type="ORF">SAMN05216288_2808</name>
</gene>
<evidence type="ECO:0000259" key="1">
    <source>
        <dbReference type="PROSITE" id="PS50206"/>
    </source>
</evidence>
<dbReference type="RefSeq" id="WP_073265349.1">
    <property type="nucleotide sequence ID" value="NZ_FRBQ01000003.1"/>
</dbReference>
<keyword evidence="2" id="KW-0808">Transferase</keyword>